<dbReference type="Proteomes" id="UP001364764">
    <property type="component" value="Chromosome"/>
</dbReference>
<dbReference type="AlphaFoldDB" id="A0ABD8AKF6"/>
<sequence>MKSKENSTTLRMLMPQWQGGDNPNYSFGAELLEWLAPENNKHITVKVPVSMSDDTPLEKEEGIIGDIVGKEQLLNQLDAANHLIKAYQPDRIVMFGGDCLVEQAPFAYLNERYSGELGLLWIDAHPDITTPKEYYNGHTYVLGNLLGEGAPEFAAKVDKPFRPENVMIAGIDQPTGQESELISRLSIKSASSSQLKESSKTVLDWIETNRIKYLVIHLDLDVLDPKIFRSLLFANPLSDLEIDFPMGKMQLFEVAKLINEVSDVTDVVGLGITEHLPWDAINLKQLLQKMPILND</sequence>
<dbReference type="GO" id="GO:0046872">
    <property type="term" value="F:metal ion binding"/>
    <property type="evidence" value="ECO:0007669"/>
    <property type="project" value="UniProtKB-KW"/>
</dbReference>
<dbReference type="SUPFAM" id="SSF52768">
    <property type="entry name" value="Arginase/deacetylase"/>
    <property type="match status" value="1"/>
</dbReference>
<evidence type="ECO:0000256" key="1">
    <source>
        <dbReference type="ARBA" id="ARBA00022723"/>
    </source>
</evidence>
<gene>
    <name evidence="5" type="ORF">V6668_15515</name>
</gene>
<name>A0ABD8AKF6_PAEAM</name>
<dbReference type="PROSITE" id="PS51409">
    <property type="entry name" value="ARGINASE_2"/>
    <property type="match status" value="1"/>
</dbReference>
<dbReference type="CDD" id="cd09999">
    <property type="entry name" value="Arginase-like_1"/>
    <property type="match status" value="1"/>
</dbReference>
<evidence type="ECO:0000313" key="6">
    <source>
        <dbReference type="Proteomes" id="UP001364764"/>
    </source>
</evidence>
<dbReference type="Gene3D" id="3.40.800.10">
    <property type="entry name" value="Ureohydrolase domain"/>
    <property type="match status" value="1"/>
</dbReference>
<dbReference type="EMBL" id="CP145892">
    <property type="protein sequence ID" value="WWP17938.1"/>
    <property type="molecule type" value="Genomic_DNA"/>
</dbReference>
<dbReference type="GO" id="GO:0016813">
    <property type="term" value="F:hydrolase activity, acting on carbon-nitrogen (but not peptide) bonds, in linear amidines"/>
    <property type="evidence" value="ECO:0007669"/>
    <property type="project" value="UniProtKB-ARBA"/>
</dbReference>
<evidence type="ECO:0000313" key="5">
    <source>
        <dbReference type="EMBL" id="WWP17938.1"/>
    </source>
</evidence>
<dbReference type="PANTHER" id="PTHR43782">
    <property type="entry name" value="ARGINASE"/>
    <property type="match status" value="1"/>
</dbReference>
<dbReference type="RefSeq" id="WP_036671243.1">
    <property type="nucleotide sequence ID" value="NZ_CP145892.1"/>
</dbReference>
<keyword evidence="2" id="KW-0378">Hydrolase</keyword>
<evidence type="ECO:0000256" key="2">
    <source>
        <dbReference type="ARBA" id="ARBA00022801"/>
    </source>
</evidence>
<dbReference type="Pfam" id="PF00491">
    <property type="entry name" value="Arginase"/>
    <property type="match status" value="1"/>
</dbReference>
<evidence type="ECO:0000256" key="3">
    <source>
        <dbReference type="ARBA" id="ARBA00023211"/>
    </source>
</evidence>
<reference evidence="5 6" key="1">
    <citation type="submission" date="2024-02" db="EMBL/GenBank/DDBJ databases">
        <title>Complete sequences of two Paenibacillus sp. strains and one Lysinibacillus strain isolated from the environment on STAA medium highlight biotechnological potential.</title>
        <authorList>
            <person name="Attere S.A."/>
            <person name="Piche L.C."/>
            <person name="Intertaglia L."/>
            <person name="Lami R."/>
            <person name="Charette S.J."/>
            <person name="Vincent A.T."/>
        </authorList>
    </citation>
    <scope>NUCLEOTIDE SEQUENCE [LARGE SCALE GENOMIC DNA]</scope>
    <source>
        <strain evidence="5 6">Y5S-7</strain>
    </source>
</reference>
<accession>A0ABD8AKF6</accession>
<proteinExistence type="inferred from homology"/>
<dbReference type="InterPro" id="IPR006035">
    <property type="entry name" value="Ureohydrolase"/>
</dbReference>
<organism evidence="5 6">
    <name type="scientific">Paenibacillus amylolyticus</name>
    <dbReference type="NCBI Taxonomy" id="1451"/>
    <lineage>
        <taxon>Bacteria</taxon>
        <taxon>Bacillati</taxon>
        <taxon>Bacillota</taxon>
        <taxon>Bacilli</taxon>
        <taxon>Bacillales</taxon>
        <taxon>Paenibacillaceae</taxon>
        <taxon>Paenibacillus</taxon>
    </lineage>
</organism>
<keyword evidence="1" id="KW-0479">Metal-binding</keyword>
<keyword evidence="3" id="KW-0464">Manganese</keyword>
<dbReference type="InterPro" id="IPR023696">
    <property type="entry name" value="Ureohydrolase_dom_sf"/>
</dbReference>
<dbReference type="PANTHER" id="PTHR43782:SF3">
    <property type="entry name" value="ARGINASE"/>
    <property type="match status" value="1"/>
</dbReference>
<evidence type="ECO:0000256" key="4">
    <source>
        <dbReference type="PROSITE-ProRule" id="PRU00742"/>
    </source>
</evidence>
<protein>
    <submittedName>
        <fullName evidence="5">Arginase family protein</fullName>
    </submittedName>
</protein>
<comment type="similarity">
    <text evidence="4">Belongs to the arginase family.</text>
</comment>
<dbReference type="GeneID" id="93476902"/>